<feature type="transmembrane region" description="Helical" evidence="9">
    <location>
        <begin position="266"/>
        <end position="299"/>
    </location>
</feature>
<feature type="transmembrane region" description="Helical" evidence="9">
    <location>
        <begin position="352"/>
        <end position="383"/>
    </location>
</feature>
<dbReference type="GO" id="GO:0008514">
    <property type="term" value="F:organic anion transmembrane transporter activity"/>
    <property type="evidence" value="ECO:0007669"/>
    <property type="project" value="UniProtKB-ARBA"/>
</dbReference>
<dbReference type="PIRSF" id="PIRSF002457">
    <property type="entry name" value="DASS"/>
    <property type="match status" value="1"/>
</dbReference>
<keyword evidence="11" id="KW-1185">Reference proteome</keyword>
<accession>A0A1N7B5C1</accession>
<reference evidence="11" key="1">
    <citation type="submission" date="2017-01" db="EMBL/GenBank/DDBJ databases">
        <authorList>
            <person name="Varghese N."/>
            <person name="Submissions S."/>
        </authorList>
    </citation>
    <scope>NUCLEOTIDE SEQUENCE [LARGE SCALE GENOMIC DNA]</scope>
    <source>
        <strain evidence="11">ATCC 700103</strain>
    </source>
</reference>
<evidence type="ECO:0000313" key="11">
    <source>
        <dbReference type="Proteomes" id="UP000185669"/>
    </source>
</evidence>
<comment type="subcellular location">
    <subcellularLocation>
        <location evidence="1">Membrane</location>
        <topology evidence="1">Multi-pass membrane protein</topology>
    </subcellularLocation>
</comment>
<dbReference type="EMBL" id="FTNC01000028">
    <property type="protein sequence ID" value="SIR46492.1"/>
    <property type="molecule type" value="Genomic_DNA"/>
</dbReference>
<feature type="transmembrane region" description="Helical" evidence="9">
    <location>
        <begin position="169"/>
        <end position="189"/>
    </location>
</feature>
<feature type="transmembrane region" description="Helical" evidence="9">
    <location>
        <begin position="217"/>
        <end position="235"/>
    </location>
</feature>
<evidence type="ECO:0000313" key="10">
    <source>
        <dbReference type="EMBL" id="SIR46492.1"/>
    </source>
</evidence>
<gene>
    <name evidence="10" type="ORF">SAMN05421834_12821</name>
</gene>
<dbReference type="NCBIfam" id="TIGR00785">
    <property type="entry name" value="dass"/>
    <property type="match status" value="1"/>
</dbReference>
<sequence>MFKYFKEIIKYTGVIFFLILLVMPTMAGLNPAGQRALAVFVLVLTLWVSHVLPLSVTSLLGIALLPLLNVMSIEYTFSLFGSKAIFFILGALILASGLYQTGLGSRLAFKIISFSGKSPLKLLYGILFTAAFLSLIMPEHAVAALLFPIVLEIAVSLDLKRLESNYGKLLFLTMAWGTVIGGITTYLGGARNLLAVGLLEKHYGISIGFFEWIKYSWPLPFLLLIIFAVIIAKFAEIDIDDTSRSLEKLKSKSEARGNFSKAEKKLILILAAVVFSWLFLSNLINIAVTSLLGGVLVVAFNVVDWQKVESYVNWGVILMYGGAVVVASSLVETGVTDWMAARFFSQLELAPFLFIVLLAVFTSILTEGVSNVASVAVILPVAYSAAEAYSLNPILLTLSVALSGGLAFLLPMGTPPNAIAFSSGYYQIKDALKWGLLLKVIGWVIYILVARFYWPLIGLEIFI</sequence>
<dbReference type="GO" id="GO:0005886">
    <property type="term" value="C:plasma membrane"/>
    <property type="evidence" value="ECO:0007669"/>
    <property type="project" value="TreeGrafter"/>
</dbReference>
<dbReference type="Proteomes" id="UP000185669">
    <property type="component" value="Unassembled WGS sequence"/>
</dbReference>
<dbReference type="Pfam" id="PF00939">
    <property type="entry name" value="Na_sulph_symp"/>
    <property type="match status" value="1"/>
</dbReference>
<dbReference type="OrthoDB" id="37272at2"/>
<feature type="transmembrane region" description="Helical" evidence="9">
    <location>
        <begin position="389"/>
        <end position="410"/>
    </location>
</feature>
<evidence type="ECO:0000256" key="6">
    <source>
        <dbReference type="ARBA" id="ARBA00022989"/>
    </source>
</evidence>
<evidence type="ECO:0000256" key="1">
    <source>
        <dbReference type="ARBA" id="ARBA00004141"/>
    </source>
</evidence>
<evidence type="ECO:0000256" key="7">
    <source>
        <dbReference type="ARBA" id="ARBA00023136"/>
    </source>
</evidence>
<comment type="similarity">
    <text evidence="3">Belongs to the SLC13A/DASS transporter (TC 2.A.47) family. DIT1 subfamily.</text>
</comment>
<dbReference type="GO" id="GO:1905039">
    <property type="term" value="P:carboxylic acid transmembrane transport"/>
    <property type="evidence" value="ECO:0007669"/>
    <property type="project" value="UniProtKB-ARBA"/>
</dbReference>
<keyword evidence="7 9" id="KW-0472">Membrane</keyword>
<dbReference type="InterPro" id="IPR030676">
    <property type="entry name" value="CitT-rel"/>
</dbReference>
<protein>
    <recommendedName>
        <fullName evidence="4">Sodium-dependent dicarboxylate transporter SdcS</fullName>
    </recommendedName>
    <alternativeName>
        <fullName evidence="8">Na(+)/dicarboxylate symporter</fullName>
    </alternativeName>
</protein>
<dbReference type="PANTHER" id="PTHR10283">
    <property type="entry name" value="SOLUTE CARRIER FAMILY 13 MEMBER"/>
    <property type="match status" value="1"/>
</dbReference>
<feature type="transmembrane region" description="Helical" evidence="9">
    <location>
        <begin position="36"/>
        <end position="65"/>
    </location>
</feature>
<keyword evidence="5 9" id="KW-0812">Transmembrane</keyword>
<evidence type="ECO:0000256" key="3">
    <source>
        <dbReference type="ARBA" id="ARBA00007349"/>
    </source>
</evidence>
<evidence type="ECO:0000256" key="5">
    <source>
        <dbReference type="ARBA" id="ARBA00022692"/>
    </source>
</evidence>
<dbReference type="PANTHER" id="PTHR10283:SF82">
    <property type="entry name" value="SOLUTE CARRIER FAMILY 13 MEMBER 2"/>
    <property type="match status" value="1"/>
</dbReference>
<feature type="transmembrane region" description="Helical" evidence="9">
    <location>
        <begin position="77"/>
        <end position="99"/>
    </location>
</feature>
<feature type="transmembrane region" description="Helical" evidence="9">
    <location>
        <begin position="431"/>
        <end position="454"/>
    </location>
</feature>
<feature type="transmembrane region" description="Helical" evidence="9">
    <location>
        <begin position="311"/>
        <end position="331"/>
    </location>
</feature>
<keyword evidence="6 9" id="KW-1133">Transmembrane helix</keyword>
<dbReference type="InterPro" id="IPR001898">
    <property type="entry name" value="SLC13A/DASS"/>
</dbReference>
<comment type="similarity">
    <text evidence="2">Belongs to the SLC13A/DASS transporter (TC 2.A.47) family. NADC subfamily.</text>
</comment>
<feature type="transmembrane region" description="Helical" evidence="9">
    <location>
        <begin position="12"/>
        <end position="29"/>
    </location>
</feature>
<feature type="transmembrane region" description="Helical" evidence="9">
    <location>
        <begin position="120"/>
        <end position="136"/>
    </location>
</feature>
<dbReference type="STRING" id="56779.SAMN05421834_12821"/>
<evidence type="ECO:0000256" key="2">
    <source>
        <dbReference type="ARBA" id="ARBA00006772"/>
    </source>
</evidence>
<name>A0A1N7B5C1_9FIRM</name>
<dbReference type="RefSeq" id="WP_076545947.1">
    <property type="nucleotide sequence ID" value="NZ_FTNC01000028.1"/>
</dbReference>
<evidence type="ECO:0000256" key="8">
    <source>
        <dbReference type="ARBA" id="ARBA00031174"/>
    </source>
</evidence>
<organism evidence="10 11">
    <name type="scientific">Halanaerobium kushneri</name>
    <dbReference type="NCBI Taxonomy" id="56779"/>
    <lineage>
        <taxon>Bacteria</taxon>
        <taxon>Bacillati</taxon>
        <taxon>Bacillota</taxon>
        <taxon>Clostridia</taxon>
        <taxon>Halanaerobiales</taxon>
        <taxon>Halanaerobiaceae</taxon>
        <taxon>Halanaerobium</taxon>
    </lineage>
</organism>
<proteinExistence type="inferred from homology"/>
<dbReference type="AlphaFoldDB" id="A0A1N7B5C1"/>
<evidence type="ECO:0000256" key="4">
    <source>
        <dbReference type="ARBA" id="ARBA00020150"/>
    </source>
</evidence>
<evidence type="ECO:0000256" key="9">
    <source>
        <dbReference type="SAM" id="Phobius"/>
    </source>
</evidence>